<organism evidence="3 4">
    <name type="scientific">Magnetofaba australis IT-1</name>
    <dbReference type="NCBI Taxonomy" id="1434232"/>
    <lineage>
        <taxon>Bacteria</taxon>
        <taxon>Pseudomonadati</taxon>
        <taxon>Pseudomonadota</taxon>
        <taxon>Magnetococcia</taxon>
        <taxon>Magnetococcales</taxon>
        <taxon>Magnetococcaceae</taxon>
        <taxon>Magnetofaba</taxon>
    </lineage>
</organism>
<comment type="similarity">
    <text evidence="1">Belongs to the RelA/SpoT family.</text>
</comment>
<dbReference type="STRING" id="1434232.MAIT1_02739"/>
<dbReference type="InterPro" id="IPR004095">
    <property type="entry name" value="TGS"/>
</dbReference>
<dbReference type="InterPro" id="IPR043519">
    <property type="entry name" value="NT_sf"/>
</dbReference>
<dbReference type="CDD" id="cd00077">
    <property type="entry name" value="HDc"/>
    <property type="match status" value="1"/>
</dbReference>
<dbReference type="SUPFAM" id="SSF81301">
    <property type="entry name" value="Nucleotidyltransferase"/>
    <property type="match status" value="1"/>
</dbReference>
<dbReference type="SUPFAM" id="SSF81271">
    <property type="entry name" value="TGS-like"/>
    <property type="match status" value="1"/>
</dbReference>
<protein>
    <submittedName>
        <fullName evidence="3">Putative guanosine-3',5'-bis(Diphosphate) 3'-diphosphatase</fullName>
    </submittedName>
</protein>
<keyword evidence="4" id="KW-1185">Reference proteome</keyword>
<dbReference type="InterPro" id="IPR012676">
    <property type="entry name" value="TGS-like"/>
</dbReference>
<evidence type="ECO:0000313" key="4">
    <source>
        <dbReference type="Proteomes" id="UP000194003"/>
    </source>
</evidence>
<sequence>MLEGPFGPMLLKQIQELVDHCRVNHGEEAAQKTHRSAMLACKYHAKQFRKVDGAPYVTHCISVAKHCLSWGLNDVTAICAALLHDVIEDASDQGPEEDILSIGEDVLELVQALSKIRNLQTGAGDMPATYRRILSAAAKDIRVLVVKTFDVLHNSETLNVHKPEKAKAKASIGLIYVGVARRLGIMMLADALIDRLLPHLMPVQYNRAKKSLRTLQNQGAESMDRLTRHAALVMGEGMATDFVLEPRKLADYFHLAEKPGTGTLQRVGWPAYRLKLLVENDEAAWRVLGKMHGLFGPLPRHVRDYLNAPRVNGYRALATRIVWDGLPVSVHVVRKRDDESNRLGILAKWGESGPDTARYMRLLGTLGDSDLRMSEVHAHVLPDLLDVYSPKGARLTFPVGSRVVDFAYLVHTEIGDHCTGAHVNGIKRPPDHPLADGDVVSVITSNNARPQRGWLEFVKTARARTLIKKALHEGNTQIHGIKRNSDGSFLVHDLTGADILWSNCCLPAPGVDIIGRLSGDGRWIVHRAQCEKTRHGGHWGGGAWSDKTLNSPPPILTVQLLMAFDSPNMAALFAYFESHDIACLQVHSKSRSARNTLVTLDLRFPNLSDVDDALEEITKLPGGRSVYAYVWAEKSNG</sequence>
<dbReference type="SMART" id="SM00471">
    <property type="entry name" value="HDc"/>
    <property type="match status" value="1"/>
</dbReference>
<dbReference type="EMBL" id="LVJN01000020">
    <property type="protein sequence ID" value="OSM02569.1"/>
    <property type="molecule type" value="Genomic_DNA"/>
</dbReference>
<proteinExistence type="inferred from homology"/>
<dbReference type="InterPro" id="IPR003607">
    <property type="entry name" value="HD/PDEase_dom"/>
</dbReference>
<dbReference type="GO" id="GO:0015969">
    <property type="term" value="P:guanosine tetraphosphate metabolic process"/>
    <property type="evidence" value="ECO:0007669"/>
    <property type="project" value="TreeGrafter"/>
</dbReference>
<dbReference type="SUPFAM" id="SSF109604">
    <property type="entry name" value="HD-domain/PDEase-like"/>
    <property type="match status" value="1"/>
</dbReference>
<dbReference type="GO" id="GO:0008893">
    <property type="term" value="F:guanosine-3',5'-bis(diphosphate) 3'-diphosphatase activity"/>
    <property type="evidence" value="ECO:0007669"/>
    <property type="project" value="TreeGrafter"/>
</dbReference>
<dbReference type="Proteomes" id="UP000194003">
    <property type="component" value="Unassembled WGS sequence"/>
</dbReference>
<dbReference type="Gene3D" id="3.10.20.30">
    <property type="match status" value="1"/>
</dbReference>
<evidence type="ECO:0000259" key="2">
    <source>
        <dbReference type="PROSITE" id="PS51880"/>
    </source>
</evidence>
<dbReference type="Pfam" id="PF13328">
    <property type="entry name" value="HD_4"/>
    <property type="match status" value="1"/>
</dbReference>
<dbReference type="GO" id="GO:0042594">
    <property type="term" value="P:response to starvation"/>
    <property type="evidence" value="ECO:0007669"/>
    <property type="project" value="TreeGrafter"/>
</dbReference>
<comment type="caution">
    <text evidence="3">The sequence shown here is derived from an EMBL/GenBank/DDBJ whole genome shotgun (WGS) entry which is preliminary data.</text>
</comment>
<accession>A0A1Y2K3Q6</accession>
<name>A0A1Y2K3Q6_9PROT</name>
<dbReference type="PANTHER" id="PTHR21262">
    <property type="entry name" value="GUANOSINE-3',5'-BIS DIPHOSPHATE 3'-PYROPHOSPHOHYDROLASE"/>
    <property type="match status" value="1"/>
</dbReference>
<dbReference type="FunFam" id="3.10.20.30:FF:000002">
    <property type="entry name" value="GTP pyrophosphokinase (RelA/SpoT)"/>
    <property type="match status" value="1"/>
</dbReference>
<evidence type="ECO:0000313" key="3">
    <source>
        <dbReference type="EMBL" id="OSM02569.1"/>
    </source>
</evidence>
<dbReference type="InterPro" id="IPR012675">
    <property type="entry name" value="Beta-grasp_dom_sf"/>
</dbReference>
<reference evidence="3 4" key="1">
    <citation type="journal article" date="2016" name="BMC Genomics">
        <title>Combined genomic and structural analyses of a cultured magnetotactic bacterium reveals its niche adaptation to a dynamic environment.</title>
        <authorList>
            <person name="Araujo A.C."/>
            <person name="Morillo V."/>
            <person name="Cypriano J."/>
            <person name="Teixeira L.C."/>
            <person name="Leao P."/>
            <person name="Lyra S."/>
            <person name="Almeida L.G."/>
            <person name="Bazylinski D.A."/>
            <person name="Vasconcellos A.T."/>
            <person name="Abreu F."/>
            <person name="Lins U."/>
        </authorList>
    </citation>
    <scope>NUCLEOTIDE SEQUENCE [LARGE SCALE GENOMIC DNA]</scope>
    <source>
        <strain evidence="3 4">IT-1</strain>
    </source>
</reference>
<dbReference type="PANTHER" id="PTHR21262:SF36">
    <property type="entry name" value="BIFUNCTIONAL (P)PPGPP SYNTHASE_HYDROLASE SPOT"/>
    <property type="match status" value="1"/>
</dbReference>
<dbReference type="Gene3D" id="3.30.460.10">
    <property type="entry name" value="Beta Polymerase, domain 2"/>
    <property type="match status" value="1"/>
</dbReference>
<evidence type="ECO:0000256" key="1">
    <source>
        <dbReference type="ARBA" id="ARBA00007476"/>
    </source>
</evidence>
<gene>
    <name evidence="3" type="ORF">MAIT1_02739</name>
</gene>
<dbReference type="Gene3D" id="1.10.3210.10">
    <property type="entry name" value="Hypothetical protein af1432"/>
    <property type="match status" value="1"/>
</dbReference>
<dbReference type="Pfam" id="PF02824">
    <property type="entry name" value="TGS"/>
    <property type="match status" value="1"/>
</dbReference>
<dbReference type="AlphaFoldDB" id="A0A1Y2K3Q6"/>
<dbReference type="GO" id="GO:0005886">
    <property type="term" value="C:plasma membrane"/>
    <property type="evidence" value="ECO:0007669"/>
    <property type="project" value="TreeGrafter"/>
</dbReference>
<dbReference type="PROSITE" id="PS51880">
    <property type="entry name" value="TGS"/>
    <property type="match status" value="1"/>
</dbReference>
<dbReference type="GO" id="GO:0008728">
    <property type="term" value="F:GTP diphosphokinase activity"/>
    <property type="evidence" value="ECO:0007669"/>
    <property type="project" value="TreeGrafter"/>
</dbReference>
<feature type="domain" description="TGS" evidence="2">
    <location>
        <begin position="383"/>
        <end position="444"/>
    </location>
</feature>